<keyword evidence="9" id="KW-1185">Reference proteome</keyword>
<keyword evidence="3 7" id="KW-0547">Nucleotide-binding</keyword>
<dbReference type="OrthoDB" id="9800332at2"/>
<evidence type="ECO:0000256" key="1">
    <source>
        <dbReference type="ARBA" id="ARBA00022605"/>
    </source>
</evidence>
<dbReference type="EC" id="2.7.1.71" evidence="7"/>
<dbReference type="GO" id="GO:0005829">
    <property type="term" value="C:cytosol"/>
    <property type="evidence" value="ECO:0007669"/>
    <property type="project" value="TreeGrafter"/>
</dbReference>
<comment type="subcellular location">
    <subcellularLocation>
        <location evidence="7">Cytoplasm</location>
    </subcellularLocation>
</comment>
<dbReference type="UniPathway" id="UPA00053">
    <property type="reaction ID" value="UER00088"/>
</dbReference>
<comment type="pathway">
    <text evidence="7">Metabolic intermediate biosynthesis; chorismate biosynthesis; chorismate from D-erythrose 4-phosphate and phosphoenolpyruvate: step 5/7.</text>
</comment>
<protein>
    <recommendedName>
        <fullName evidence="7">Shikimate kinase</fullName>
        <shortName evidence="7">SK</shortName>
        <ecNumber evidence="7">2.7.1.71</ecNumber>
    </recommendedName>
</protein>
<comment type="caution">
    <text evidence="8">The sequence shown here is derived from an EMBL/GenBank/DDBJ whole genome shotgun (WGS) entry which is preliminary data.</text>
</comment>
<feature type="binding site" evidence="7">
    <location>
        <position position="133"/>
    </location>
    <ligand>
        <name>substrate</name>
    </ligand>
</feature>
<comment type="function">
    <text evidence="7">Catalyzes the specific phosphorylation of the 3-hydroxyl group of shikimic acid using ATP as a cosubstrate.</text>
</comment>
<dbReference type="Proteomes" id="UP000191554">
    <property type="component" value="Unassembled WGS sequence"/>
</dbReference>
<evidence type="ECO:0000256" key="5">
    <source>
        <dbReference type="ARBA" id="ARBA00022840"/>
    </source>
</evidence>
<proteinExistence type="inferred from homology"/>
<comment type="similarity">
    <text evidence="7">Belongs to the shikimate kinase family.</text>
</comment>
<keyword evidence="1 7" id="KW-0028">Amino-acid biosynthesis</keyword>
<dbReference type="InterPro" id="IPR000623">
    <property type="entry name" value="Shikimate_kinase/TSH1"/>
</dbReference>
<dbReference type="Pfam" id="PF01202">
    <property type="entry name" value="SKI"/>
    <property type="match status" value="1"/>
</dbReference>
<feature type="binding site" evidence="7">
    <location>
        <begin position="11"/>
        <end position="16"/>
    </location>
    <ligand>
        <name>ATP</name>
        <dbReference type="ChEBI" id="CHEBI:30616"/>
    </ligand>
</feature>
<evidence type="ECO:0000313" key="9">
    <source>
        <dbReference type="Proteomes" id="UP000191554"/>
    </source>
</evidence>
<dbReference type="PANTHER" id="PTHR21087">
    <property type="entry name" value="SHIKIMATE KINASE"/>
    <property type="match status" value="1"/>
</dbReference>
<evidence type="ECO:0000256" key="6">
    <source>
        <dbReference type="ARBA" id="ARBA00023141"/>
    </source>
</evidence>
<keyword evidence="7" id="KW-0963">Cytoplasm</keyword>
<gene>
    <name evidence="8" type="primary">aroL</name>
    <name evidence="7" type="synonym">aroK</name>
    <name evidence="8" type="ORF">CLHUN_07740</name>
</gene>
<dbReference type="InterPro" id="IPR031322">
    <property type="entry name" value="Shikimate/glucono_kinase"/>
</dbReference>
<dbReference type="HAMAP" id="MF_00109">
    <property type="entry name" value="Shikimate_kinase"/>
    <property type="match status" value="1"/>
</dbReference>
<comment type="caution">
    <text evidence="7">Lacks conserved residue(s) required for the propagation of feature annotation.</text>
</comment>
<dbReference type="GO" id="GO:0004765">
    <property type="term" value="F:shikimate kinase activity"/>
    <property type="evidence" value="ECO:0007669"/>
    <property type="project" value="UniProtKB-UniRule"/>
</dbReference>
<dbReference type="GO" id="GO:0000287">
    <property type="term" value="F:magnesium ion binding"/>
    <property type="evidence" value="ECO:0007669"/>
    <property type="project" value="UniProtKB-UniRule"/>
</dbReference>
<evidence type="ECO:0000256" key="2">
    <source>
        <dbReference type="ARBA" id="ARBA00022679"/>
    </source>
</evidence>
<evidence type="ECO:0000313" key="8">
    <source>
        <dbReference type="EMBL" id="OPX45404.1"/>
    </source>
</evidence>
<evidence type="ECO:0000256" key="3">
    <source>
        <dbReference type="ARBA" id="ARBA00022741"/>
    </source>
</evidence>
<keyword evidence="6 7" id="KW-0057">Aromatic amino acid biosynthesis</keyword>
<dbReference type="EMBL" id="MZGX01000004">
    <property type="protein sequence ID" value="OPX45404.1"/>
    <property type="molecule type" value="Genomic_DNA"/>
</dbReference>
<dbReference type="CDD" id="cd00464">
    <property type="entry name" value="SK"/>
    <property type="match status" value="1"/>
</dbReference>
<keyword evidence="7" id="KW-0460">Magnesium</keyword>
<dbReference type="AlphaFoldDB" id="A0A1V4SNI6"/>
<comment type="subunit">
    <text evidence="7">Monomer.</text>
</comment>
<dbReference type="STRING" id="48256.CLHUN_07740"/>
<keyword evidence="7" id="KW-0479">Metal-binding</keyword>
<feature type="binding site" evidence="7">
    <location>
        <position position="78"/>
    </location>
    <ligand>
        <name>substrate</name>
    </ligand>
</feature>
<feature type="binding site" evidence="7">
    <location>
        <position position="15"/>
    </location>
    <ligand>
        <name>Mg(2+)</name>
        <dbReference type="ChEBI" id="CHEBI:18420"/>
    </ligand>
</feature>
<evidence type="ECO:0000256" key="7">
    <source>
        <dbReference type="HAMAP-Rule" id="MF_00109"/>
    </source>
</evidence>
<comment type="catalytic activity">
    <reaction evidence="7">
        <text>shikimate + ATP = 3-phosphoshikimate + ADP + H(+)</text>
        <dbReference type="Rhea" id="RHEA:13121"/>
        <dbReference type="ChEBI" id="CHEBI:15378"/>
        <dbReference type="ChEBI" id="CHEBI:30616"/>
        <dbReference type="ChEBI" id="CHEBI:36208"/>
        <dbReference type="ChEBI" id="CHEBI:145989"/>
        <dbReference type="ChEBI" id="CHEBI:456216"/>
        <dbReference type="EC" id="2.7.1.71"/>
    </reaction>
</comment>
<dbReference type="GO" id="GO:0009423">
    <property type="term" value="P:chorismate biosynthetic process"/>
    <property type="evidence" value="ECO:0007669"/>
    <property type="project" value="UniProtKB-UniRule"/>
</dbReference>
<organism evidence="8 9">
    <name type="scientific">Ruminiclostridium hungatei</name>
    <name type="common">Clostridium hungatei</name>
    <dbReference type="NCBI Taxonomy" id="48256"/>
    <lineage>
        <taxon>Bacteria</taxon>
        <taxon>Bacillati</taxon>
        <taxon>Bacillota</taxon>
        <taxon>Clostridia</taxon>
        <taxon>Eubacteriales</taxon>
        <taxon>Oscillospiraceae</taxon>
        <taxon>Ruminiclostridium</taxon>
    </lineage>
</organism>
<dbReference type="InterPro" id="IPR027417">
    <property type="entry name" value="P-loop_NTPase"/>
</dbReference>
<name>A0A1V4SNI6_RUMHU</name>
<dbReference type="SUPFAM" id="SSF52540">
    <property type="entry name" value="P-loop containing nucleoside triphosphate hydrolases"/>
    <property type="match status" value="1"/>
</dbReference>
<dbReference type="PRINTS" id="PR01100">
    <property type="entry name" value="SHIKIMTKNASE"/>
</dbReference>
<reference evidence="8 9" key="1">
    <citation type="submission" date="2017-03" db="EMBL/GenBank/DDBJ databases">
        <title>Genome sequence of Clostridium hungatei DSM 14427.</title>
        <authorList>
            <person name="Poehlein A."/>
            <person name="Daniel R."/>
        </authorList>
    </citation>
    <scope>NUCLEOTIDE SEQUENCE [LARGE SCALE GENOMIC DNA]</scope>
    <source>
        <strain evidence="8 9">DSM 14427</strain>
    </source>
</reference>
<keyword evidence="5 7" id="KW-0067">ATP-binding</keyword>
<dbReference type="GO" id="GO:0009073">
    <property type="term" value="P:aromatic amino acid family biosynthetic process"/>
    <property type="evidence" value="ECO:0007669"/>
    <property type="project" value="UniProtKB-KW"/>
</dbReference>
<sequence length="167" mass="18446">MKNIVLIGMPSAGKSTVGVIIAKNLGMDFIDTDVLIQTRHGRLLQDILNTQGAGGFLEKEEEAILSLACQNTVIATGGSAVYSEKAMKHLKEDGIVIYLYITMKTVNKRLRNLKTRGVVLSKGQTLEDLYREREPLYEKYADIKLDCSNNSIEDTLEAVHCQLASLS</sequence>
<dbReference type="PANTHER" id="PTHR21087:SF16">
    <property type="entry name" value="SHIKIMATE KINASE 1, CHLOROPLASTIC"/>
    <property type="match status" value="1"/>
</dbReference>
<dbReference type="GO" id="GO:0005524">
    <property type="term" value="F:ATP binding"/>
    <property type="evidence" value="ECO:0007669"/>
    <property type="project" value="UniProtKB-UniRule"/>
</dbReference>
<comment type="cofactor">
    <cofactor evidence="7">
        <name>Mg(2+)</name>
        <dbReference type="ChEBI" id="CHEBI:18420"/>
    </cofactor>
    <text evidence="7">Binds 1 Mg(2+) ion per subunit.</text>
</comment>
<dbReference type="GO" id="GO:0008652">
    <property type="term" value="P:amino acid biosynthetic process"/>
    <property type="evidence" value="ECO:0007669"/>
    <property type="project" value="UniProtKB-KW"/>
</dbReference>
<evidence type="ECO:0000256" key="4">
    <source>
        <dbReference type="ARBA" id="ARBA00022777"/>
    </source>
</evidence>
<feature type="binding site" evidence="7">
    <location>
        <position position="33"/>
    </location>
    <ligand>
        <name>substrate</name>
    </ligand>
</feature>
<dbReference type="Gene3D" id="3.40.50.300">
    <property type="entry name" value="P-loop containing nucleotide triphosphate hydrolases"/>
    <property type="match status" value="1"/>
</dbReference>
<keyword evidence="4 7" id="KW-0418">Kinase</keyword>
<dbReference type="RefSeq" id="WP_080063409.1">
    <property type="nucleotide sequence ID" value="NZ_MZGX01000004.1"/>
</dbReference>
<feature type="binding site" evidence="7">
    <location>
        <position position="116"/>
    </location>
    <ligand>
        <name>ATP</name>
        <dbReference type="ChEBI" id="CHEBI:30616"/>
    </ligand>
</feature>
<accession>A0A1V4SNI6</accession>
<keyword evidence="2 7" id="KW-0808">Transferase</keyword>